<dbReference type="PANTHER" id="PTHR43460">
    <property type="entry name" value="METHYLTRANSFERASE"/>
    <property type="match status" value="1"/>
</dbReference>
<sequence length="254" mass="29329">MNRDELLNKWLEEEKAAHIYGWDFSHIRGRYEEENDLPWDYGQVVKEFLTPDMKLLDIDTGGAEFLLSLGHPHQNLSATEAYPPNVELCGNKLIPLGVDFRQADGGGLLPFRSQSFNMVINRHGDFNANEIRRVLKPGGFFITEQVGAENDRELVELLLQETLPLPFPEQFLKIVQEKFESAGFVTLRAEEVYRPIKFWDVGALVWFARIIQWEFPGFSVIDCLPGLYRAQEVLERRGVIDGRIHRFLLVVRKV</sequence>
<dbReference type="Pfam" id="PF08241">
    <property type="entry name" value="Methyltransf_11"/>
    <property type="match status" value="1"/>
</dbReference>
<dbReference type="OrthoDB" id="9795864at2"/>
<dbReference type="InterPro" id="IPR052939">
    <property type="entry name" value="23S_rRNA_MeTrnsfrase_RlmA"/>
</dbReference>
<evidence type="ECO:0000313" key="2">
    <source>
        <dbReference type="EMBL" id="RZT02797.1"/>
    </source>
</evidence>
<protein>
    <submittedName>
        <fullName evidence="2">Ubiquinone/menaquinone biosynthesis C-methylase UbiE</fullName>
    </submittedName>
</protein>
<keyword evidence="2" id="KW-0830">Ubiquinone</keyword>
<evidence type="ECO:0000259" key="1">
    <source>
        <dbReference type="Pfam" id="PF08241"/>
    </source>
</evidence>
<dbReference type="RefSeq" id="WP_130433478.1">
    <property type="nucleotide sequence ID" value="NZ_SGXF01000001.1"/>
</dbReference>
<comment type="caution">
    <text evidence="2">The sequence shown here is derived from an EMBL/GenBank/DDBJ whole genome shotgun (WGS) entry which is preliminary data.</text>
</comment>
<dbReference type="EMBL" id="SGXF01000001">
    <property type="protein sequence ID" value="RZT02797.1"/>
    <property type="molecule type" value="Genomic_DNA"/>
</dbReference>
<keyword evidence="3" id="KW-1185">Reference proteome</keyword>
<name>A0A4V2F8B1_9FIRM</name>
<dbReference type="GO" id="GO:0008757">
    <property type="term" value="F:S-adenosylmethionine-dependent methyltransferase activity"/>
    <property type="evidence" value="ECO:0007669"/>
    <property type="project" value="InterPro"/>
</dbReference>
<dbReference type="PANTHER" id="PTHR43460:SF1">
    <property type="entry name" value="METHYLTRANSFERASE TYPE 11 DOMAIN-CONTAINING PROTEIN"/>
    <property type="match status" value="1"/>
</dbReference>
<dbReference type="AlphaFoldDB" id="A0A4V2F8B1"/>
<dbReference type="Gene3D" id="3.40.50.150">
    <property type="entry name" value="Vaccinia Virus protein VP39"/>
    <property type="match status" value="1"/>
</dbReference>
<dbReference type="Proteomes" id="UP000292927">
    <property type="component" value="Unassembled WGS sequence"/>
</dbReference>
<keyword evidence="2" id="KW-0489">Methyltransferase</keyword>
<dbReference type="GO" id="GO:0032259">
    <property type="term" value="P:methylation"/>
    <property type="evidence" value="ECO:0007669"/>
    <property type="project" value="UniProtKB-KW"/>
</dbReference>
<feature type="domain" description="Methyltransferase type 11" evidence="1">
    <location>
        <begin position="56"/>
        <end position="142"/>
    </location>
</feature>
<dbReference type="SUPFAM" id="SSF53335">
    <property type="entry name" value="S-adenosyl-L-methionine-dependent methyltransferases"/>
    <property type="match status" value="1"/>
</dbReference>
<gene>
    <name evidence="2" type="ORF">EV209_0922</name>
</gene>
<organism evidence="2 3">
    <name type="scientific">Cuneatibacter caecimuris</name>
    <dbReference type="NCBI Taxonomy" id="1796618"/>
    <lineage>
        <taxon>Bacteria</taxon>
        <taxon>Bacillati</taxon>
        <taxon>Bacillota</taxon>
        <taxon>Clostridia</taxon>
        <taxon>Lachnospirales</taxon>
        <taxon>Lachnospiraceae</taxon>
        <taxon>Cuneatibacter</taxon>
    </lineage>
</organism>
<evidence type="ECO:0000313" key="3">
    <source>
        <dbReference type="Proteomes" id="UP000292927"/>
    </source>
</evidence>
<proteinExistence type="predicted"/>
<keyword evidence="2" id="KW-0808">Transferase</keyword>
<dbReference type="InterPro" id="IPR029063">
    <property type="entry name" value="SAM-dependent_MTases_sf"/>
</dbReference>
<dbReference type="InterPro" id="IPR013216">
    <property type="entry name" value="Methyltransf_11"/>
</dbReference>
<reference evidence="2 3" key="1">
    <citation type="submission" date="2019-02" db="EMBL/GenBank/DDBJ databases">
        <title>Genomic Encyclopedia of Type Strains, Phase IV (KMG-IV): sequencing the most valuable type-strain genomes for metagenomic binning, comparative biology and taxonomic classification.</title>
        <authorList>
            <person name="Goeker M."/>
        </authorList>
    </citation>
    <scope>NUCLEOTIDE SEQUENCE [LARGE SCALE GENOMIC DNA]</scope>
    <source>
        <strain evidence="2 3">DSM 29486</strain>
    </source>
</reference>
<accession>A0A4V2F8B1</accession>